<protein>
    <submittedName>
        <fullName evidence="7">SAM-dependent methyltransferase</fullName>
    </submittedName>
</protein>
<dbReference type="InterPro" id="IPR013216">
    <property type="entry name" value="Methyltransf_11"/>
</dbReference>
<dbReference type="GO" id="GO:0032259">
    <property type="term" value="P:methylation"/>
    <property type="evidence" value="ECO:0007669"/>
    <property type="project" value="UniProtKB-KW"/>
</dbReference>
<dbReference type="Proteomes" id="UP000242175">
    <property type="component" value="Chromosome large"/>
</dbReference>
<proteinExistence type="predicted"/>
<dbReference type="KEGG" id="pmai:CF386_06860"/>
<comment type="pathway">
    <text evidence="3">Amino-acid biosynthesis; ergothioneine biosynthesis.</text>
</comment>
<dbReference type="Gene3D" id="3.40.50.150">
    <property type="entry name" value="Vaccinia Virus protein VP39"/>
    <property type="match status" value="1"/>
</dbReference>
<feature type="domain" description="Methyltransferase type 11" evidence="5">
    <location>
        <begin position="499"/>
        <end position="619"/>
    </location>
</feature>
<dbReference type="InterPro" id="IPR027625">
    <property type="entry name" value="OvoA_Cterm"/>
</dbReference>
<dbReference type="NCBIfam" id="TIGR04345">
    <property type="entry name" value="ovoA_Cterm"/>
    <property type="match status" value="1"/>
</dbReference>
<dbReference type="InterPro" id="IPR027577">
    <property type="entry name" value="OvoA_Nterm"/>
</dbReference>
<dbReference type="InterPro" id="IPR024775">
    <property type="entry name" value="DinB-like"/>
</dbReference>
<dbReference type="AlphaFoldDB" id="A0A220VEB0"/>
<gene>
    <name evidence="7" type="ORF">CF386_06860</name>
</gene>
<dbReference type="Pfam" id="PF08241">
    <property type="entry name" value="Methyltransf_11"/>
    <property type="match status" value="1"/>
</dbReference>
<dbReference type="OrthoDB" id="9768004at2"/>
<dbReference type="InterPro" id="IPR005532">
    <property type="entry name" value="SUMF_dom"/>
</dbReference>
<keyword evidence="7" id="KW-0808">Transferase</keyword>
<dbReference type="Pfam" id="PF12867">
    <property type="entry name" value="DinB_2"/>
    <property type="match status" value="1"/>
</dbReference>
<dbReference type="Pfam" id="PF03781">
    <property type="entry name" value="FGE-sulfatase"/>
    <property type="match status" value="1"/>
</dbReference>
<keyword evidence="1" id="KW-0560">Oxidoreductase</keyword>
<evidence type="ECO:0000259" key="4">
    <source>
        <dbReference type="Pfam" id="PF03781"/>
    </source>
</evidence>
<keyword evidence="2" id="KW-0408">Iron</keyword>
<evidence type="ECO:0000313" key="7">
    <source>
        <dbReference type="EMBL" id="ASK78734.1"/>
    </source>
</evidence>
<dbReference type="InterPro" id="IPR016187">
    <property type="entry name" value="CTDL_fold"/>
</dbReference>
<evidence type="ECO:0000313" key="8">
    <source>
        <dbReference type="Proteomes" id="UP000242175"/>
    </source>
</evidence>
<dbReference type="Gene3D" id="3.90.1580.10">
    <property type="entry name" value="paralog of FGE (formylglycine-generating enzyme)"/>
    <property type="match status" value="1"/>
</dbReference>
<dbReference type="GO" id="GO:0008757">
    <property type="term" value="F:S-adenosylmethionine-dependent methyltransferase activity"/>
    <property type="evidence" value="ECO:0007669"/>
    <property type="project" value="InterPro"/>
</dbReference>
<dbReference type="EMBL" id="CP022355">
    <property type="protein sequence ID" value="ASK78734.1"/>
    <property type="molecule type" value="Genomic_DNA"/>
</dbReference>
<evidence type="ECO:0000256" key="2">
    <source>
        <dbReference type="ARBA" id="ARBA00023004"/>
    </source>
</evidence>
<evidence type="ECO:0000259" key="5">
    <source>
        <dbReference type="Pfam" id="PF08241"/>
    </source>
</evidence>
<organism evidence="7 8">
    <name type="scientific">Paraphotobacterium marinum</name>
    <dbReference type="NCBI Taxonomy" id="1755811"/>
    <lineage>
        <taxon>Bacteria</taxon>
        <taxon>Pseudomonadati</taxon>
        <taxon>Pseudomonadota</taxon>
        <taxon>Gammaproteobacteria</taxon>
        <taxon>Vibrionales</taxon>
        <taxon>Vibrionaceae</taxon>
        <taxon>Paraphotobacterium</taxon>
    </lineage>
</organism>
<dbReference type="FunFam" id="3.90.1580.10:FF:000006">
    <property type="entry name" value="Generic methyltransferase, putative"/>
    <property type="match status" value="1"/>
</dbReference>
<dbReference type="CDD" id="cd02440">
    <property type="entry name" value="AdoMet_MTases"/>
    <property type="match status" value="1"/>
</dbReference>
<evidence type="ECO:0000256" key="1">
    <source>
        <dbReference type="ARBA" id="ARBA00023002"/>
    </source>
</evidence>
<name>A0A220VEB0_9GAMM</name>
<dbReference type="InterPro" id="IPR042095">
    <property type="entry name" value="SUMF_sf"/>
</dbReference>
<evidence type="ECO:0000256" key="3">
    <source>
        <dbReference type="ARBA" id="ARBA00037882"/>
    </source>
</evidence>
<dbReference type="RefSeq" id="WP_089073642.1">
    <property type="nucleotide sequence ID" value="NZ_CBCSAM010000001.1"/>
</dbReference>
<sequence length="697" mass="82246">MKSLVTPSLNTQESNNKKDEIRNYFINSFELYESLFSLLDNDETFFQQPDKLRHPLIFYYGHTAVFYINKFMLSGLIDRRINDNFESLFAVGVDEMSWDDINKTKFDWPSAKDVRIYRKQVFETVLKLIDKLELTDTIHQQSPWWVILMGIEHERIHLETSSVLIRHLKLKHLKSESERWKTCNLISKQFPKNKFVSFKGRTLSLGKDINEDFYGWDNEYGQESKTVQDFKISKFSVSNGEFLEFINDQGYTNDNFWSDDGVKWKKNQNINLPVFWLHKNDEYFLRVINKVIPMPWSWPVEVNYLEAKAFCNWKSIKENKKIRLPYETEWYLIRENFSEQQLLNHPANYNINFYASPCPVDKFSFGEIFDLVGNVWQWTETNISGYDGFKTHPMYDDFSVPTFDNRHKIMKGGSFISTGNEIMKFSRYAFREHFYQHAGFKYVQSDYAEQKSENIYETDTSVSQYIHFHYGPSYFETPNLMLKISDICKDNAINFNTALDIGCSVGRSCFELSKSFKNVTGIDFSARFIQTAYNILERSSIKYQLVKEGLLTESQEVAFEHSATKKDISFIQADACNLPEKIKSFDLILACNLIDRLKKPKQFLTSIHNHLNEDGILVLASPYTWLEDFTDKKDWLGGYTNEYGEQVSSFFEIKNLLQHHFILIKEPEKIPFVIRETSNKFQHSYTEVTIWKKKTEI</sequence>
<dbReference type="PANTHER" id="PTHR23150">
    <property type="entry name" value="SULFATASE MODIFYING FACTOR 1, 2"/>
    <property type="match status" value="1"/>
</dbReference>
<dbReference type="SUPFAM" id="SSF56436">
    <property type="entry name" value="C-type lectin-like"/>
    <property type="match status" value="1"/>
</dbReference>
<dbReference type="PANTHER" id="PTHR23150:SF26">
    <property type="entry name" value="GENERIC METHYLTRANSFERASE"/>
    <property type="match status" value="1"/>
</dbReference>
<dbReference type="NCBIfam" id="TIGR04344">
    <property type="entry name" value="ovoA_Nterm"/>
    <property type="match status" value="1"/>
</dbReference>
<dbReference type="InterPro" id="IPR051043">
    <property type="entry name" value="Sulfatase_Mod_Factor_Kinase"/>
</dbReference>
<evidence type="ECO:0000259" key="6">
    <source>
        <dbReference type="Pfam" id="PF12867"/>
    </source>
</evidence>
<feature type="domain" description="DinB-like" evidence="6">
    <location>
        <begin position="31"/>
        <end position="160"/>
    </location>
</feature>
<dbReference type="SUPFAM" id="SSF53335">
    <property type="entry name" value="S-adenosyl-L-methionine-dependent methyltransferases"/>
    <property type="match status" value="1"/>
</dbReference>
<feature type="domain" description="Sulfatase-modifying factor enzyme-like" evidence="4">
    <location>
        <begin position="195"/>
        <end position="437"/>
    </location>
</feature>
<accession>A0A220VEB0</accession>
<keyword evidence="8" id="KW-1185">Reference proteome</keyword>
<dbReference type="GO" id="GO:0120147">
    <property type="term" value="F:formylglycine-generating oxidase activity"/>
    <property type="evidence" value="ECO:0007669"/>
    <property type="project" value="TreeGrafter"/>
</dbReference>
<reference evidence="7 8" key="1">
    <citation type="journal article" date="2016" name="Int. J. Syst. Evol. Microbiol.">
        <title>Paraphotobacterium marinum gen. nov., sp. nov., a member of the family Vibrionaceae, isolated from surface seawater.</title>
        <authorList>
            <person name="Huang Z."/>
            <person name="Dong C."/>
            <person name="Shao Z."/>
        </authorList>
    </citation>
    <scope>NUCLEOTIDE SEQUENCE [LARGE SCALE GENOMIC DNA]</scope>
    <source>
        <strain evidence="7 8">NSCS20N07D</strain>
    </source>
</reference>
<keyword evidence="7" id="KW-0489">Methyltransferase</keyword>
<dbReference type="InterPro" id="IPR029063">
    <property type="entry name" value="SAM-dependent_MTases_sf"/>
</dbReference>